<evidence type="ECO:0000256" key="13">
    <source>
        <dbReference type="SAM" id="MobiDB-lite"/>
    </source>
</evidence>
<gene>
    <name evidence="17" type="ORF">N1028_16295</name>
</gene>
<comment type="cofactor">
    <cofactor evidence="2">
        <name>Zn(2+)</name>
        <dbReference type="ChEBI" id="CHEBI:29105"/>
    </cofactor>
</comment>
<evidence type="ECO:0000256" key="6">
    <source>
        <dbReference type="ARBA" id="ARBA00022670"/>
    </source>
</evidence>
<evidence type="ECO:0000256" key="12">
    <source>
        <dbReference type="ARBA" id="ARBA00031533"/>
    </source>
</evidence>
<dbReference type="InterPro" id="IPR027268">
    <property type="entry name" value="Peptidase_M4/M1_CTD_sf"/>
</dbReference>
<dbReference type="SUPFAM" id="SSF55486">
    <property type="entry name" value="Metalloproteases ('zincins'), catalytic domain"/>
    <property type="match status" value="1"/>
</dbReference>
<keyword evidence="9" id="KW-0862">Zinc</keyword>
<dbReference type="PANTHER" id="PTHR11533">
    <property type="entry name" value="PROTEASE M1 ZINC METALLOPROTEASE"/>
    <property type="match status" value="1"/>
</dbReference>
<feature type="domain" description="Peptidase M1 membrane alanine aminopeptidase" evidence="15">
    <location>
        <begin position="368"/>
        <end position="507"/>
    </location>
</feature>
<feature type="region of interest" description="Disordered" evidence="13">
    <location>
        <begin position="116"/>
        <end position="136"/>
    </location>
</feature>
<feature type="signal peptide" evidence="14">
    <location>
        <begin position="1"/>
        <end position="31"/>
    </location>
</feature>
<evidence type="ECO:0000256" key="10">
    <source>
        <dbReference type="ARBA" id="ARBA00023049"/>
    </source>
</evidence>
<keyword evidence="10" id="KW-0482">Metalloprotease</keyword>
<evidence type="ECO:0000313" key="18">
    <source>
        <dbReference type="Proteomes" id="UP001165587"/>
    </source>
</evidence>
<keyword evidence="6" id="KW-0645">Protease</keyword>
<dbReference type="AlphaFoldDB" id="A0AA41XG85"/>
<protein>
    <recommendedName>
        <fullName evidence="5">Aminopeptidase N</fullName>
        <ecNumber evidence="4">3.4.11.2</ecNumber>
    </recommendedName>
    <alternativeName>
        <fullName evidence="11">Alanine aminopeptidase</fullName>
    </alternativeName>
    <alternativeName>
        <fullName evidence="12">Lysyl aminopeptidase</fullName>
    </alternativeName>
</protein>
<dbReference type="RefSeq" id="WP_259530449.1">
    <property type="nucleotide sequence ID" value="NZ_JANLCK010000011.1"/>
</dbReference>
<keyword evidence="14" id="KW-0732">Signal</keyword>
<dbReference type="GO" id="GO:0008237">
    <property type="term" value="F:metallopeptidase activity"/>
    <property type="evidence" value="ECO:0007669"/>
    <property type="project" value="UniProtKB-KW"/>
</dbReference>
<feature type="chain" id="PRO_5041358223" description="Aminopeptidase N" evidence="14">
    <location>
        <begin position="32"/>
        <end position="514"/>
    </location>
</feature>
<keyword evidence="18" id="KW-1185">Reference proteome</keyword>
<dbReference type="PRINTS" id="PR00756">
    <property type="entry name" value="ALADIPTASE"/>
</dbReference>
<feature type="domain" description="Aminopeptidase N-like N-terminal" evidence="16">
    <location>
        <begin position="58"/>
        <end position="263"/>
    </location>
</feature>
<dbReference type="Proteomes" id="UP001165587">
    <property type="component" value="Unassembled WGS sequence"/>
</dbReference>
<evidence type="ECO:0000256" key="7">
    <source>
        <dbReference type="ARBA" id="ARBA00022723"/>
    </source>
</evidence>
<dbReference type="EC" id="3.4.11.2" evidence="4"/>
<evidence type="ECO:0000256" key="2">
    <source>
        <dbReference type="ARBA" id="ARBA00001947"/>
    </source>
</evidence>
<organism evidence="17 18">
    <name type="scientific">Herbiconiux oxytropis</name>
    <dbReference type="NCBI Taxonomy" id="2970915"/>
    <lineage>
        <taxon>Bacteria</taxon>
        <taxon>Bacillati</taxon>
        <taxon>Actinomycetota</taxon>
        <taxon>Actinomycetes</taxon>
        <taxon>Micrococcales</taxon>
        <taxon>Microbacteriaceae</taxon>
        <taxon>Herbiconiux</taxon>
    </lineage>
</organism>
<comment type="similarity">
    <text evidence="3">Belongs to the peptidase M1 family.</text>
</comment>
<evidence type="ECO:0000259" key="16">
    <source>
        <dbReference type="Pfam" id="PF17900"/>
    </source>
</evidence>
<dbReference type="Gene3D" id="1.10.390.10">
    <property type="entry name" value="Neutral Protease Domain 2"/>
    <property type="match status" value="1"/>
</dbReference>
<comment type="catalytic activity">
    <reaction evidence="1">
        <text>Release of an N-terminal amino acid, Xaa-|-Yaa- from a peptide, amide or arylamide. Xaa is preferably Ala, but may be most amino acids including Pro (slow action). When a terminal hydrophobic residue is followed by a prolyl residue, the two may be released as an intact Xaa-Pro dipeptide.</text>
        <dbReference type="EC" id="3.4.11.2"/>
    </reaction>
</comment>
<keyword evidence="8" id="KW-0378">Hydrolase</keyword>
<dbReference type="InterPro" id="IPR045357">
    <property type="entry name" value="Aminopeptidase_N-like_N"/>
</dbReference>
<evidence type="ECO:0000256" key="4">
    <source>
        <dbReference type="ARBA" id="ARBA00012564"/>
    </source>
</evidence>
<dbReference type="EMBL" id="JANLCK010000011">
    <property type="protein sequence ID" value="MCS5727457.1"/>
    <property type="molecule type" value="Genomic_DNA"/>
</dbReference>
<dbReference type="GO" id="GO:0008270">
    <property type="term" value="F:zinc ion binding"/>
    <property type="evidence" value="ECO:0007669"/>
    <property type="project" value="InterPro"/>
</dbReference>
<evidence type="ECO:0000256" key="9">
    <source>
        <dbReference type="ARBA" id="ARBA00022833"/>
    </source>
</evidence>
<keyword evidence="7" id="KW-0479">Metal-binding</keyword>
<dbReference type="InterPro" id="IPR001930">
    <property type="entry name" value="Peptidase_M1"/>
</dbReference>
<dbReference type="InterPro" id="IPR050344">
    <property type="entry name" value="Peptidase_M1_aminopeptidases"/>
</dbReference>
<comment type="caution">
    <text evidence="17">The sequence shown here is derived from an EMBL/GenBank/DDBJ whole genome shotgun (WGS) entry which is preliminary data.</text>
</comment>
<evidence type="ECO:0000256" key="8">
    <source>
        <dbReference type="ARBA" id="ARBA00022801"/>
    </source>
</evidence>
<name>A0AA41XG85_9MICO</name>
<dbReference type="PANTHER" id="PTHR11533:SF297">
    <property type="entry name" value="AMINOPEPTIDASE N"/>
    <property type="match status" value="1"/>
</dbReference>
<evidence type="ECO:0000256" key="1">
    <source>
        <dbReference type="ARBA" id="ARBA00000098"/>
    </source>
</evidence>
<dbReference type="GO" id="GO:0016285">
    <property type="term" value="F:alanyl aminopeptidase activity"/>
    <property type="evidence" value="ECO:0007669"/>
    <property type="project" value="UniProtKB-EC"/>
</dbReference>
<reference evidence="17" key="1">
    <citation type="submission" date="2022-08" db="EMBL/GenBank/DDBJ databases">
        <authorList>
            <person name="Deng Y."/>
            <person name="Han X.-F."/>
            <person name="Zhang Y.-Q."/>
        </authorList>
    </citation>
    <scope>NUCLEOTIDE SEQUENCE</scope>
    <source>
        <strain evidence="17">CPCC 203407</strain>
    </source>
</reference>
<dbReference type="GO" id="GO:0006508">
    <property type="term" value="P:proteolysis"/>
    <property type="evidence" value="ECO:0007669"/>
    <property type="project" value="UniProtKB-KW"/>
</dbReference>
<evidence type="ECO:0000256" key="11">
    <source>
        <dbReference type="ARBA" id="ARBA00029811"/>
    </source>
</evidence>
<dbReference type="InterPro" id="IPR042097">
    <property type="entry name" value="Aminopeptidase_N-like_N_sf"/>
</dbReference>
<dbReference type="CDD" id="cd09603">
    <property type="entry name" value="M1_APN_like"/>
    <property type="match status" value="1"/>
</dbReference>
<proteinExistence type="inferred from homology"/>
<evidence type="ECO:0000256" key="3">
    <source>
        <dbReference type="ARBA" id="ARBA00010136"/>
    </source>
</evidence>
<accession>A0AA41XG85</accession>
<sequence>MRRTVAAGAVAVGAVAAVLLGTGCTAVPAPAGTFTAGARGIGDPYFPLDGNGGFDVRHYELDLDYDARTGAIEGSATLSATATQNLSAFDLDFDDLEVDEISVDGDPAEWSLETTPISALTGQPDAPGSDDPLTTPGRTELTITPAAGITEGSEFTVEVTYSGVPELIEDEFGQAGVFRDDRDGGMLVAGQPRVAATWFPVNDHPSDKATFSVRMAVPQGLTMVSNGRLVEQTTEEAGAEGASTEGARTVWHWAAESPMAPYLVTASVGRFELTTFSVDGVDYWNAIDPALFEQGVPGATETYGQVARRMFEAQPEIVAFLSGVFGPYPFTEAGGIADDVPELEFALENQTRPIYPVWAWEDPDDLGLVVHEYAHQWYGDSVSIERWSDIWLNESFATYAEWLWSEHTGGPGPAEQVECLMALPGDDGFWQAEVADPGPTGIFDDAVYQRGAMTLEALRTEVGDDAFFELARSWASSNAGGTVGTADFVSFAEQSTGHDLDDLFARWIFSTGKP</sequence>
<evidence type="ECO:0000256" key="14">
    <source>
        <dbReference type="SAM" id="SignalP"/>
    </source>
</evidence>
<dbReference type="Gene3D" id="2.60.40.1730">
    <property type="entry name" value="tricorn interacting facor f3 domain"/>
    <property type="match status" value="1"/>
</dbReference>
<dbReference type="PROSITE" id="PS51257">
    <property type="entry name" value="PROKAR_LIPOPROTEIN"/>
    <property type="match status" value="1"/>
</dbReference>
<dbReference type="Pfam" id="PF01433">
    <property type="entry name" value="Peptidase_M1"/>
    <property type="match status" value="1"/>
</dbReference>
<dbReference type="InterPro" id="IPR014782">
    <property type="entry name" value="Peptidase_M1_dom"/>
</dbReference>
<dbReference type="Pfam" id="PF17900">
    <property type="entry name" value="Peptidase_M1_N"/>
    <property type="match status" value="1"/>
</dbReference>
<dbReference type="SUPFAM" id="SSF63737">
    <property type="entry name" value="Leukotriene A4 hydrolase N-terminal domain"/>
    <property type="match status" value="1"/>
</dbReference>
<evidence type="ECO:0000313" key="17">
    <source>
        <dbReference type="EMBL" id="MCS5727457.1"/>
    </source>
</evidence>
<evidence type="ECO:0000256" key="5">
    <source>
        <dbReference type="ARBA" id="ARBA00015611"/>
    </source>
</evidence>
<evidence type="ECO:0000259" key="15">
    <source>
        <dbReference type="Pfam" id="PF01433"/>
    </source>
</evidence>